<dbReference type="AlphaFoldDB" id="A0A2U1NG69"/>
<reference evidence="1 2" key="1">
    <citation type="journal article" date="2018" name="Mol. Plant">
        <title>The genome of Artemisia annua provides insight into the evolution of Asteraceae family and artemisinin biosynthesis.</title>
        <authorList>
            <person name="Shen Q."/>
            <person name="Zhang L."/>
            <person name="Liao Z."/>
            <person name="Wang S."/>
            <person name="Yan T."/>
            <person name="Shi P."/>
            <person name="Liu M."/>
            <person name="Fu X."/>
            <person name="Pan Q."/>
            <person name="Wang Y."/>
            <person name="Lv Z."/>
            <person name="Lu X."/>
            <person name="Zhang F."/>
            <person name="Jiang W."/>
            <person name="Ma Y."/>
            <person name="Chen M."/>
            <person name="Hao X."/>
            <person name="Li L."/>
            <person name="Tang Y."/>
            <person name="Lv G."/>
            <person name="Zhou Y."/>
            <person name="Sun X."/>
            <person name="Brodelius P.E."/>
            <person name="Rose J.K.C."/>
            <person name="Tang K."/>
        </authorList>
    </citation>
    <scope>NUCLEOTIDE SEQUENCE [LARGE SCALE GENOMIC DNA]</scope>
    <source>
        <strain evidence="2">cv. Huhao1</strain>
        <tissue evidence="1">Leaf</tissue>
    </source>
</reference>
<evidence type="ECO:0000313" key="1">
    <source>
        <dbReference type="EMBL" id="PWA72478.1"/>
    </source>
</evidence>
<evidence type="ECO:0000313" key="2">
    <source>
        <dbReference type="Proteomes" id="UP000245207"/>
    </source>
</evidence>
<protein>
    <recommendedName>
        <fullName evidence="3">Peptidase M3A/M3B catalytic domain-containing protein</fullName>
    </recommendedName>
</protein>
<comment type="caution">
    <text evidence="1">The sequence shown here is derived from an EMBL/GenBank/DDBJ whole genome shotgun (WGS) entry which is preliminary data.</text>
</comment>
<sequence length="71" mass="8105">MKMFKSFDAIKDFDGVTNQVRKMTYIQGNSVPGANLRVLDKLIAARHQISQIMGYKTYVDADFAFKHGYIT</sequence>
<dbReference type="EMBL" id="PKPP01002898">
    <property type="protein sequence ID" value="PWA72478.1"/>
    <property type="molecule type" value="Genomic_DNA"/>
</dbReference>
<accession>A0A2U1NG69</accession>
<dbReference type="Proteomes" id="UP000245207">
    <property type="component" value="Unassembled WGS sequence"/>
</dbReference>
<proteinExistence type="predicted"/>
<dbReference type="STRING" id="35608.A0A2U1NG69"/>
<dbReference type="OrthoDB" id="17530at2759"/>
<evidence type="ECO:0008006" key="3">
    <source>
        <dbReference type="Google" id="ProtNLM"/>
    </source>
</evidence>
<organism evidence="1 2">
    <name type="scientific">Artemisia annua</name>
    <name type="common">Sweet wormwood</name>
    <dbReference type="NCBI Taxonomy" id="35608"/>
    <lineage>
        <taxon>Eukaryota</taxon>
        <taxon>Viridiplantae</taxon>
        <taxon>Streptophyta</taxon>
        <taxon>Embryophyta</taxon>
        <taxon>Tracheophyta</taxon>
        <taxon>Spermatophyta</taxon>
        <taxon>Magnoliopsida</taxon>
        <taxon>eudicotyledons</taxon>
        <taxon>Gunneridae</taxon>
        <taxon>Pentapetalae</taxon>
        <taxon>asterids</taxon>
        <taxon>campanulids</taxon>
        <taxon>Asterales</taxon>
        <taxon>Asteraceae</taxon>
        <taxon>Asteroideae</taxon>
        <taxon>Anthemideae</taxon>
        <taxon>Artemisiinae</taxon>
        <taxon>Artemisia</taxon>
    </lineage>
</organism>
<gene>
    <name evidence="1" type="ORF">CTI12_AA268540</name>
</gene>
<keyword evidence="2" id="KW-1185">Reference proteome</keyword>
<name>A0A2U1NG69_ARTAN</name>